<dbReference type="InterPro" id="IPR043502">
    <property type="entry name" value="DNA/RNA_pol_sf"/>
</dbReference>
<dbReference type="AlphaFoldDB" id="A0A7D9F120"/>
<accession>A0A7D9F120</accession>
<proteinExistence type="predicted"/>
<dbReference type="SUPFAM" id="SSF56672">
    <property type="entry name" value="DNA/RNA polymerases"/>
    <property type="match status" value="1"/>
</dbReference>
<evidence type="ECO:0000313" key="2">
    <source>
        <dbReference type="Proteomes" id="UP001152795"/>
    </source>
</evidence>
<organism evidence="1 2">
    <name type="scientific">Paramuricea clavata</name>
    <name type="common">Red gorgonian</name>
    <name type="synonym">Violescent sea-whip</name>
    <dbReference type="NCBI Taxonomy" id="317549"/>
    <lineage>
        <taxon>Eukaryota</taxon>
        <taxon>Metazoa</taxon>
        <taxon>Cnidaria</taxon>
        <taxon>Anthozoa</taxon>
        <taxon>Octocorallia</taxon>
        <taxon>Malacalcyonacea</taxon>
        <taxon>Plexauridae</taxon>
        <taxon>Paramuricea</taxon>
    </lineage>
</organism>
<sequence length="166" mass="18166">MSKACERVALDQFSSYLTINHRLSPHQTGNRKAHSTETLNILVSDTMLEAIDKKNVTAVVLLDMSKAFDSVSHPILLHKLKCVGASSQAVGWFESCLSGRRQYVRIGSTVSSVLPLPHGVPQGTILSPLLFCIYTNDIPAIPLSSNIDSYVDDSKLFLTFSMKDVG</sequence>
<dbReference type="Pfam" id="PF00078">
    <property type="entry name" value="RVT_1"/>
    <property type="match status" value="1"/>
</dbReference>
<name>A0A7D9F120_PARCT</name>
<dbReference type="Proteomes" id="UP001152795">
    <property type="component" value="Unassembled WGS sequence"/>
</dbReference>
<gene>
    <name evidence="1" type="ORF">PACLA_8A064238</name>
</gene>
<keyword evidence="2" id="KW-1185">Reference proteome</keyword>
<protein>
    <submittedName>
        <fullName evidence="1">Uncharacterized protein</fullName>
    </submittedName>
</protein>
<dbReference type="InterPro" id="IPR000477">
    <property type="entry name" value="RT_dom"/>
</dbReference>
<dbReference type="PROSITE" id="PS50878">
    <property type="entry name" value="RT_POL"/>
    <property type="match status" value="1"/>
</dbReference>
<reference evidence="1" key="1">
    <citation type="submission" date="2020-04" db="EMBL/GenBank/DDBJ databases">
        <authorList>
            <person name="Alioto T."/>
            <person name="Alioto T."/>
            <person name="Gomez Garrido J."/>
        </authorList>
    </citation>
    <scope>NUCLEOTIDE SEQUENCE</scope>
    <source>
        <strain evidence="1">A484AB</strain>
    </source>
</reference>
<dbReference type="PANTHER" id="PTHR33332">
    <property type="entry name" value="REVERSE TRANSCRIPTASE DOMAIN-CONTAINING PROTEIN"/>
    <property type="match status" value="1"/>
</dbReference>
<dbReference type="EMBL" id="CACRXK020010971">
    <property type="protein sequence ID" value="CAB4020473.1"/>
    <property type="molecule type" value="Genomic_DNA"/>
</dbReference>
<comment type="caution">
    <text evidence="1">The sequence shown here is derived from an EMBL/GenBank/DDBJ whole genome shotgun (WGS) entry which is preliminary data.</text>
</comment>
<dbReference type="OrthoDB" id="5960351at2759"/>
<evidence type="ECO:0000313" key="1">
    <source>
        <dbReference type="EMBL" id="CAB4020473.1"/>
    </source>
</evidence>